<gene>
    <name evidence="2" type="ORF">EZ242_09480</name>
</gene>
<comment type="caution">
    <text evidence="2">The sequence shown here is derived from an EMBL/GenBank/DDBJ whole genome shotgun (WGS) entry which is preliminary data.</text>
</comment>
<dbReference type="AlphaFoldDB" id="A0A4Z0BUD0"/>
<reference evidence="2 3" key="1">
    <citation type="submission" date="2019-03" db="EMBL/GenBank/DDBJ databases">
        <title>Ramlibacter rhizophilus CCTCC AB2015357, whole genome shotgun sequence.</title>
        <authorList>
            <person name="Zhang X."/>
            <person name="Feng G."/>
            <person name="Zhu H."/>
        </authorList>
    </citation>
    <scope>NUCLEOTIDE SEQUENCE [LARGE SCALE GENOMIC DNA]</scope>
    <source>
        <strain evidence="2 3">CCTCC AB2015357</strain>
    </source>
</reference>
<evidence type="ECO:0000259" key="1">
    <source>
        <dbReference type="Pfam" id="PF14341"/>
    </source>
</evidence>
<accession>A0A4Z0BUD0</accession>
<dbReference type="OrthoDB" id="5954810at2"/>
<keyword evidence="3" id="KW-1185">Reference proteome</keyword>
<evidence type="ECO:0000313" key="2">
    <source>
        <dbReference type="EMBL" id="TFZ01589.1"/>
    </source>
</evidence>
<evidence type="ECO:0000313" key="3">
    <source>
        <dbReference type="Proteomes" id="UP000297564"/>
    </source>
</evidence>
<dbReference type="InterPro" id="IPR025746">
    <property type="entry name" value="PilX_N_dom"/>
</dbReference>
<organism evidence="2 3">
    <name type="scientific">Ramlibacter rhizophilus</name>
    <dbReference type="NCBI Taxonomy" id="1781167"/>
    <lineage>
        <taxon>Bacteria</taxon>
        <taxon>Pseudomonadati</taxon>
        <taxon>Pseudomonadota</taxon>
        <taxon>Betaproteobacteria</taxon>
        <taxon>Burkholderiales</taxon>
        <taxon>Comamonadaceae</taxon>
        <taxon>Ramlibacter</taxon>
    </lineage>
</organism>
<feature type="domain" description="Type 4 fimbrial biogenesis protein PilX N-terminal" evidence="1">
    <location>
        <begin position="17"/>
        <end position="63"/>
    </location>
</feature>
<dbReference type="Pfam" id="PF14341">
    <property type="entry name" value="PilX_N"/>
    <property type="match status" value="1"/>
</dbReference>
<name>A0A4Z0BUD0_9BURK</name>
<protein>
    <recommendedName>
        <fullName evidence="1">Type 4 fimbrial biogenesis protein PilX N-terminal domain-containing protein</fullName>
    </recommendedName>
</protein>
<proteinExistence type="predicted"/>
<dbReference type="RefSeq" id="WP_135284888.1">
    <property type="nucleotide sequence ID" value="NZ_SMLL01000003.1"/>
</dbReference>
<sequence length="196" mass="20622">MTPCRTRFLRSTPTAQRGATLVVALIFLVLLSVFAINAFNSSTTNVRVVGNMQSRQEAIAAANLAIETVISSTAFSTTPATVAATPINVDIDKDGANDYVVNMTPQPTCYRVRPIKNYELNAAVETDRVCLSTSGNGGGGHIEYPSGSVSVDDSLCATTEWNLRAVVTDARSAAQVAVNQGAGLKILTADASSYCN</sequence>
<dbReference type="Proteomes" id="UP000297564">
    <property type="component" value="Unassembled WGS sequence"/>
</dbReference>
<dbReference type="EMBL" id="SMLL01000003">
    <property type="protein sequence ID" value="TFZ01589.1"/>
    <property type="molecule type" value="Genomic_DNA"/>
</dbReference>